<dbReference type="Proteomes" id="UP000248021">
    <property type="component" value="Unassembled WGS sequence"/>
</dbReference>
<evidence type="ECO:0000313" key="2">
    <source>
        <dbReference type="Proteomes" id="UP000248021"/>
    </source>
</evidence>
<organism evidence="1 2">
    <name type="scientific">Chelatococcus asaccharovorans</name>
    <dbReference type="NCBI Taxonomy" id="28210"/>
    <lineage>
        <taxon>Bacteria</taxon>
        <taxon>Pseudomonadati</taxon>
        <taxon>Pseudomonadota</taxon>
        <taxon>Alphaproteobacteria</taxon>
        <taxon>Hyphomicrobiales</taxon>
        <taxon>Chelatococcaceae</taxon>
        <taxon>Chelatococcus</taxon>
    </lineage>
</organism>
<protein>
    <submittedName>
        <fullName evidence="1">Uncharacterized protein</fullName>
    </submittedName>
</protein>
<accession>A0A2V3UF22</accession>
<name>A0A2V3UF22_9HYPH</name>
<reference evidence="1 2" key="1">
    <citation type="submission" date="2018-05" db="EMBL/GenBank/DDBJ databases">
        <title>Genomic Encyclopedia of Type Strains, Phase IV (KMG-IV): sequencing the most valuable type-strain genomes for metagenomic binning, comparative biology and taxonomic classification.</title>
        <authorList>
            <person name="Goeker M."/>
        </authorList>
    </citation>
    <scope>NUCLEOTIDE SEQUENCE [LARGE SCALE GENOMIC DNA]</scope>
    <source>
        <strain evidence="1 2">DSM 6462</strain>
    </source>
</reference>
<dbReference type="AlphaFoldDB" id="A0A2V3UF22"/>
<keyword evidence="2" id="KW-1185">Reference proteome</keyword>
<comment type="caution">
    <text evidence="1">The sequence shown here is derived from an EMBL/GenBank/DDBJ whole genome shotgun (WGS) entry which is preliminary data.</text>
</comment>
<evidence type="ECO:0000313" key="1">
    <source>
        <dbReference type="EMBL" id="PXW63478.1"/>
    </source>
</evidence>
<dbReference type="OrthoDB" id="1491618at2"/>
<dbReference type="EMBL" id="QJJK01000002">
    <property type="protein sequence ID" value="PXW63478.1"/>
    <property type="molecule type" value="Genomic_DNA"/>
</dbReference>
<gene>
    <name evidence="1" type="ORF">C7450_102394</name>
</gene>
<dbReference type="RefSeq" id="WP_146227273.1">
    <property type="nucleotide sequence ID" value="NZ_JAHBRY010000002.1"/>
</dbReference>
<proteinExistence type="predicted"/>
<sequence>MPVRKTESRIPENCQASDLGQASLSADGRSILVSFITSPLVIGRDNTFVVFVTDAAVAASLQSFEWSFAETGSPPHVETTTMGEISYRPQATGRLTTTVRCLDGGGTALATLTLTQAVVQPHAGLEAMIAAGADEAGPSAANPDVSRELVNDYNIYYQNAAPRSAAADDGFRRLLFAVLMESALQCDAVRRKADLAALAMVLNAGTAGFATLAGCGLGVAGLRPALLAMTVGPYLPWTELPSEGPARSLANEELRRKTAALPEAVRIDLFNLIRFPKSSITHCGRVIEALRDRYFNGIDFNTVLSELSGTRAHWINRHYREGPLKRG</sequence>